<dbReference type="PANTHER" id="PTHR38459:SF1">
    <property type="entry name" value="PROPHAGE BACTOPRENOL-LINKED GLUCOSE TRANSLOCASE HOMOLOG"/>
    <property type="match status" value="1"/>
</dbReference>
<dbReference type="InterPro" id="IPR051401">
    <property type="entry name" value="GtrA_CellWall_Glycosyl"/>
</dbReference>
<dbReference type="Pfam" id="PF04138">
    <property type="entry name" value="GtrA_DPMS_TM"/>
    <property type="match status" value="1"/>
</dbReference>
<dbReference type="STRING" id="1184609.KILIM_089_00150"/>
<evidence type="ECO:0000256" key="4">
    <source>
        <dbReference type="ARBA" id="ARBA00022989"/>
    </source>
</evidence>
<evidence type="ECO:0000256" key="1">
    <source>
        <dbReference type="ARBA" id="ARBA00004141"/>
    </source>
</evidence>
<dbReference type="Proteomes" id="UP000008366">
    <property type="component" value="Unassembled WGS sequence"/>
</dbReference>
<feature type="domain" description="GtrA/DPMS transmembrane" evidence="7">
    <location>
        <begin position="25"/>
        <end position="151"/>
    </location>
</feature>
<dbReference type="InterPro" id="IPR007267">
    <property type="entry name" value="GtrA_DPMS_TM"/>
</dbReference>
<dbReference type="GO" id="GO:0000271">
    <property type="term" value="P:polysaccharide biosynthetic process"/>
    <property type="evidence" value="ECO:0007669"/>
    <property type="project" value="InterPro"/>
</dbReference>
<accession>K6WF76</accession>
<keyword evidence="9" id="KW-1185">Reference proteome</keyword>
<evidence type="ECO:0000256" key="5">
    <source>
        <dbReference type="ARBA" id="ARBA00023136"/>
    </source>
</evidence>
<dbReference type="eggNOG" id="COG2246">
    <property type="taxonomic scope" value="Bacteria"/>
</dbReference>
<dbReference type="PANTHER" id="PTHR38459">
    <property type="entry name" value="PROPHAGE BACTOPRENOL-LINKED GLUCOSE TRANSLOCASE HOMOLOG"/>
    <property type="match status" value="1"/>
</dbReference>
<keyword evidence="5 6" id="KW-0472">Membrane</keyword>
<evidence type="ECO:0000256" key="6">
    <source>
        <dbReference type="SAM" id="Phobius"/>
    </source>
</evidence>
<proteinExistence type="inferred from homology"/>
<feature type="transmembrane region" description="Helical" evidence="6">
    <location>
        <begin position="128"/>
        <end position="145"/>
    </location>
</feature>
<feature type="transmembrane region" description="Helical" evidence="6">
    <location>
        <begin position="94"/>
        <end position="116"/>
    </location>
</feature>
<dbReference type="GO" id="GO:0005886">
    <property type="term" value="C:plasma membrane"/>
    <property type="evidence" value="ECO:0007669"/>
    <property type="project" value="TreeGrafter"/>
</dbReference>
<keyword evidence="3 6" id="KW-0812">Transmembrane</keyword>
<comment type="caution">
    <text evidence="8">The sequence shown here is derived from an EMBL/GenBank/DDBJ whole genome shotgun (WGS) entry which is preliminary data.</text>
</comment>
<evidence type="ECO:0000259" key="7">
    <source>
        <dbReference type="Pfam" id="PF04138"/>
    </source>
</evidence>
<feature type="transmembrane region" description="Helical" evidence="6">
    <location>
        <begin position="63"/>
        <end position="82"/>
    </location>
</feature>
<gene>
    <name evidence="8" type="ORF">KILIM_089_00150</name>
</gene>
<keyword evidence="4 6" id="KW-1133">Transmembrane helix</keyword>
<feature type="transmembrane region" description="Helical" evidence="6">
    <location>
        <begin position="21"/>
        <end position="43"/>
    </location>
</feature>
<sequence length="174" mass="19349">MTRLLPWLRVRLRAWWDLFAAQFAKFGVIGTIGIFIDLGAYWLLTAGLGDGGVLAGREKIASVLATGIATAVSWIANRYWTFRDHRSARVPRELFLFLVFNGVGALITVGCVVVAVDVLGITDPMGQNVARLFGIGVGTIFRFWTYRQFVFVRELSDLPPVPTEETLRDTNSRA</sequence>
<comment type="subcellular location">
    <subcellularLocation>
        <location evidence="1">Membrane</location>
        <topology evidence="1">Multi-pass membrane protein</topology>
    </subcellularLocation>
</comment>
<protein>
    <recommendedName>
        <fullName evidence="7">GtrA/DPMS transmembrane domain-containing protein</fullName>
    </recommendedName>
</protein>
<evidence type="ECO:0000313" key="8">
    <source>
        <dbReference type="EMBL" id="GAB97945.1"/>
    </source>
</evidence>
<dbReference type="EMBL" id="BAHD01000089">
    <property type="protein sequence ID" value="GAB97945.1"/>
    <property type="molecule type" value="Genomic_DNA"/>
</dbReference>
<name>K6WF76_9MICO</name>
<dbReference type="OrthoDB" id="9807815at2"/>
<organism evidence="8 9">
    <name type="scientific">Kineosphaera limosa NBRC 100340</name>
    <dbReference type="NCBI Taxonomy" id="1184609"/>
    <lineage>
        <taxon>Bacteria</taxon>
        <taxon>Bacillati</taxon>
        <taxon>Actinomycetota</taxon>
        <taxon>Actinomycetes</taxon>
        <taxon>Micrococcales</taxon>
        <taxon>Dermatophilaceae</taxon>
        <taxon>Kineosphaera</taxon>
    </lineage>
</organism>
<comment type="similarity">
    <text evidence="2">Belongs to the GtrA family.</text>
</comment>
<dbReference type="AlphaFoldDB" id="K6WF76"/>
<dbReference type="RefSeq" id="WP_006594477.1">
    <property type="nucleotide sequence ID" value="NZ_BAHD01000089.1"/>
</dbReference>
<reference evidence="8 9" key="1">
    <citation type="submission" date="2012-08" db="EMBL/GenBank/DDBJ databases">
        <title>Whole genome shotgun sequence of Kineosphaera limosa NBRC 100340.</title>
        <authorList>
            <person name="Yoshida I."/>
            <person name="Isaki S."/>
            <person name="Hosoyama A."/>
            <person name="Tsuchikane K."/>
            <person name="Katsumata H."/>
            <person name="Ando Y."/>
            <person name="Ohji S."/>
            <person name="Hamada M."/>
            <person name="Tamura T."/>
            <person name="Yamazoe A."/>
            <person name="Yamazaki S."/>
            <person name="Fujita N."/>
        </authorList>
    </citation>
    <scope>NUCLEOTIDE SEQUENCE [LARGE SCALE GENOMIC DNA]</scope>
    <source>
        <strain evidence="8 9">NBRC 100340</strain>
    </source>
</reference>
<evidence type="ECO:0000256" key="3">
    <source>
        <dbReference type="ARBA" id="ARBA00022692"/>
    </source>
</evidence>
<evidence type="ECO:0000256" key="2">
    <source>
        <dbReference type="ARBA" id="ARBA00009399"/>
    </source>
</evidence>
<evidence type="ECO:0000313" key="9">
    <source>
        <dbReference type="Proteomes" id="UP000008366"/>
    </source>
</evidence>